<dbReference type="EMBL" id="CP002738">
    <property type="protein sequence ID" value="AEF98627.1"/>
    <property type="molecule type" value="Genomic_DNA"/>
</dbReference>
<keyword evidence="1 5" id="KW-0500">Molybdenum</keyword>
<dbReference type="NCBIfam" id="NF003767">
    <property type="entry name" value="PRK05363.1"/>
    <property type="match status" value="1"/>
</dbReference>
<gene>
    <name evidence="5" type="primary">msrP</name>
    <name evidence="7" type="ordered locus">Metme_0178</name>
</gene>
<feature type="binding site" evidence="5">
    <location>
        <position position="165"/>
    </location>
    <ligand>
        <name>Mo-molybdopterin</name>
        <dbReference type="ChEBI" id="CHEBI:71302"/>
    </ligand>
</feature>
<evidence type="ECO:0000256" key="5">
    <source>
        <dbReference type="HAMAP-Rule" id="MF_01206"/>
    </source>
</evidence>
<dbReference type="HAMAP" id="MF_01206">
    <property type="entry name" value="MsrP"/>
    <property type="match status" value="1"/>
</dbReference>
<evidence type="ECO:0000313" key="7">
    <source>
        <dbReference type="EMBL" id="AEF98627.1"/>
    </source>
</evidence>
<dbReference type="KEGG" id="mmt:Metme_0178"/>
<reference evidence="7 8" key="1">
    <citation type="journal article" date="2011" name="J. Bacteriol.">
        <title>Complete Genome Sequence of the Aerobic Marine Methanotroph Methylomonas methanica MC09.</title>
        <authorList>
            <person name="Boden R."/>
            <person name="Cunliffe M."/>
            <person name="Scanlan J."/>
            <person name="Moussard H."/>
            <person name="Kits K.D."/>
            <person name="Klotz M.G."/>
            <person name="Jetten M.S."/>
            <person name="Vuilleumier S."/>
            <person name="Han J."/>
            <person name="Peters L."/>
            <person name="Mikhailova N."/>
            <person name="Teshima H."/>
            <person name="Tapia R."/>
            <person name="Kyrpides N."/>
            <person name="Ivanova N."/>
            <person name="Pagani I."/>
            <person name="Cheng J.F."/>
            <person name="Goodwin L."/>
            <person name="Han C."/>
            <person name="Hauser L."/>
            <person name="Land M.L."/>
            <person name="Lapidus A."/>
            <person name="Lucas S."/>
            <person name="Pitluck S."/>
            <person name="Woyke T."/>
            <person name="Stein L."/>
            <person name="Murrell J.C."/>
        </authorList>
    </citation>
    <scope>NUCLEOTIDE SEQUENCE [LARGE SCALE GENOMIC DNA]</scope>
    <source>
        <strain evidence="7 8">MC09</strain>
    </source>
</reference>
<dbReference type="InterPro" id="IPR036374">
    <property type="entry name" value="OxRdtase_Mopterin-bd_sf"/>
</dbReference>
<dbReference type="EC" id="1.8.5.-" evidence="5"/>
<comment type="catalytic activity">
    <reaction evidence="5">
        <text>L-methionyl-[protein] + a quinone + H2O = L-methionyl-(S)-S-oxide-[protein] + a quinol</text>
        <dbReference type="Rhea" id="RHEA:51292"/>
        <dbReference type="Rhea" id="RHEA-COMP:12313"/>
        <dbReference type="Rhea" id="RHEA-COMP:12315"/>
        <dbReference type="ChEBI" id="CHEBI:15377"/>
        <dbReference type="ChEBI" id="CHEBI:16044"/>
        <dbReference type="ChEBI" id="CHEBI:24646"/>
        <dbReference type="ChEBI" id="CHEBI:44120"/>
        <dbReference type="ChEBI" id="CHEBI:132124"/>
    </reaction>
</comment>
<feature type="binding site" evidence="5">
    <location>
        <begin position="229"/>
        <end position="231"/>
    </location>
    <ligand>
        <name>Mo-molybdopterin</name>
        <dbReference type="ChEBI" id="CHEBI:71302"/>
    </ligand>
</feature>
<dbReference type="RefSeq" id="WP_013816900.1">
    <property type="nucleotide sequence ID" value="NC_015572.1"/>
</dbReference>
<keyword evidence="5" id="KW-0574">Periplasm</keyword>
<comment type="function">
    <text evidence="5">Part of the MsrPQ system that repairs oxidized periplasmic proteins containing methionine sulfoxide residues (Met-O), using respiratory chain electrons. Thus protects these proteins from oxidative-stress damage caused by reactive species of oxygen and chlorine generated by the host defense mechanisms. MsrPQ is essential for the maintenance of envelope integrity under bleach stress, rescuing a wide series of structurally unrelated periplasmic proteins from methionine oxidation. The catalytic subunit MsrP is non-stereospecific, being able to reduce both (R-) and (S-) diastereoisomers of methionine sulfoxide.</text>
</comment>
<dbReference type="GO" id="GO:0043546">
    <property type="term" value="F:molybdopterin cofactor binding"/>
    <property type="evidence" value="ECO:0007669"/>
    <property type="project" value="UniProtKB-UniRule"/>
</dbReference>
<feature type="binding site" evidence="5">
    <location>
        <position position="213"/>
    </location>
    <ligand>
        <name>Mo-molybdopterin</name>
        <dbReference type="ChEBI" id="CHEBI:71302"/>
    </ligand>
</feature>
<comment type="subcellular location">
    <subcellularLocation>
        <location evidence="5">Periplasm</location>
    </subcellularLocation>
    <text evidence="5">Is attached to the inner membrane when interacting with the MsrQ subunit.</text>
</comment>
<dbReference type="Proteomes" id="UP000008888">
    <property type="component" value="Chromosome"/>
</dbReference>
<name>F9ZYT1_METMM</name>
<reference key="2">
    <citation type="submission" date="2011-05" db="EMBL/GenBank/DDBJ databases">
        <title>Complete genome sequence of the aerobic marine methanotroph Methylomonas methanica MC09.</title>
        <authorList>
            <person name="Boden R."/>
            <person name="Cunliffe M."/>
            <person name="Scanlan J."/>
            <person name="Moussard H."/>
            <person name="Kits K.D."/>
            <person name="Klotz M."/>
            <person name="Jetten M."/>
            <person name="Vuilleumier S."/>
            <person name="Han J."/>
            <person name="Peters L."/>
            <person name="Mikhailova N."/>
            <person name="Teshima H."/>
            <person name="Tapia R."/>
            <person name="Kyrpides N."/>
            <person name="Ivanova N."/>
            <person name="Pagani I."/>
            <person name="Cheng J.-F."/>
            <person name="Goodwin L."/>
            <person name="Han C."/>
            <person name="Hauser L."/>
            <person name="Land M."/>
            <person name="Lapidus A."/>
            <person name="Lucas S."/>
            <person name="Pitluck S."/>
            <person name="Woyke T."/>
            <person name="Stein L.Y."/>
            <person name="Murrell C."/>
        </authorList>
    </citation>
    <scope>NUCLEOTIDE SEQUENCE</scope>
    <source>
        <strain>MC09</strain>
    </source>
</reference>
<dbReference type="Gene3D" id="3.90.420.10">
    <property type="entry name" value="Oxidoreductase, molybdopterin-binding domain"/>
    <property type="match status" value="1"/>
</dbReference>
<dbReference type="eggNOG" id="COG2041">
    <property type="taxonomic scope" value="Bacteria"/>
</dbReference>
<evidence type="ECO:0000313" key="8">
    <source>
        <dbReference type="Proteomes" id="UP000008888"/>
    </source>
</evidence>
<comment type="similarity">
    <text evidence="5">Belongs to the MsrP family.</text>
</comment>
<comment type="subunit">
    <text evidence="5">Heterodimer of a catalytic subunit (MsrP) and a heme-binding subunit (MsrQ).</text>
</comment>
<organism evidence="7 8">
    <name type="scientific">Methylomonas methanica (strain DSM 25384 / MC09)</name>
    <dbReference type="NCBI Taxonomy" id="857087"/>
    <lineage>
        <taxon>Bacteria</taxon>
        <taxon>Pseudomonadati</taxon>
        <taxon>Pseudomonadota</taxon>
        <taxon>Gammaproteobacteria</taxon>
        <taxon>Methylococcales</taxon>
        <taxon>Methylococcaceae</taxon>
        <taxon>Methylomonas</taxon>
    </lineage>
</organism>
<proteinExistence type="inferred from homology"/>
<sequence>MKPYKIPAIPASEITPKHLFDARRKFMQTAGAASLAALLPQALWAASLGDLKKSPYSTAEELTSLKAVTSYNNFYEFGTSKDDPAERAGTLKTRPWTVSVEGEAHKPKVFDIDDILKMAPLEERIYRLRCVEAWSMVVPWVGFPLAELLKRVEPTGNAKYVEFVSLHDPAQMPGQKYPVLDWPYREGLRMDEAMHPLTLLTLGLYGEVLPKQNGAPVRVVMPWKYGFKSAKSIVSIRLLETQPTTSWMKAGPNEYGFYANVNPEVDHPRWSQAKERRIGEFLKRKTLMFNGYADEVAPLYAGMDLQKYF</sequence>
<evidence type="ECO:0000256" key="4">
    <source>
        <dbReference type="ARBA" id="ARBA00023002"/>
    </source>
</evidence>
<evidence type="ECO:0000256" key="1">
    <source>
        <dbReference type="ARBA" id="ARBA00022505"/>
    </source>
</evidence>
<dbReference type="PANTHER" id="PTHR43032:SF3">
    <property type="entry name" value="PROTEIN-METHIONINE-SULFOXIDE REDUCTASE CATALYTIC SUBUNIT MSRP"/>
    <property type="match status" value="1"/>
</dbReference>
<feature type="domain" description="Oxidoreductase molybdopterin-binding" evidence="6">
    <location>
        <begin position="93"/>
        <end position="247"/>
    </location>
</feature>
<dbReference type="InterPro" id="IPR022867">
    <property type="entry name" value="MsrP"/>
</dbReference>
<dbReference type="STRING" id="857087.Metme_0178"/>
<dbReference type="SUPFAM" id="SSF56524">
    <property type="entry name" value="Oxidoreductase molybdopterin-binding domain"/>
    <property type="match status" value="1"/>
</dbReference>
<dbReference type="GO" id="GO:0016672">
    <property type="term" value="F:oxidoreductase activity, acting on a sulfur group of donors, quinone or similar compound as acceptor"/>
    <property type="evidence" value="ECO:0007669"/>
    <property type="project" value="UniProtKB-UniRule"/>
</dbReference>
<evidence type="ECO:0000259" key="6">
    <source>
        <dbReference type="Pfam" id="PF00174"/>
    </source>
</evidence>
<dbReference type="GO" id="GO:0046872">
    <property type="term" value="F:metal ion binding"/>
    <property type="evidence" value="ECO:0007669"/>
    <property type="project" value="UniProtKB-KW"/>
</dbReference>
<dbReference type="GO" id="GO:0030091">
    <property type="term" value="P:protein repair"/>
    <property type="evidence" value="ECO:0007669"/>
    <property type="project" value="UniProtKB-UniRule"/>
</dbReference>
<keyword evidence="4 5" id="KW-0560">Oxidoreductase</keyword>
<dbReference type="InterPro" id="IPR000572">
    <property type="entry name" value="OxRdtase_Mopterin-bd_dom"/>
</dbReference>
<dbReference type="PANTHER" id="PTHR43032">
    <property type="entry name" value="PROTEIN-METHIONINE-SULFOXIDE REDUCTASE"/>
    <property type="match status" value="1"/>
</dbReference>
<reference evidence="8" key="3">
    <citation type="submission" date="2011-05" db="EMBL/GenBank/DDBJ databases">
        <title>Complete sequence of Methylomonas methanica MC09.</title>
        <authorList>
            <consortium name="US DOE Joint Genome Institute"/>
            <person name="Lucas S."/>
            <person name="Han J."/>
            <person name="Lapidus A."/>
            <person name="Cheng J.-F."/>
            <person name="Goodwin L."/>
            <person name="Pitluck S."/>
            <person name="Peters L."/>
            <person name="Mikhailova N."/>
            <person name="Teshima H."/>
            <person name="Han C."/>
            <person name="Tapia R."/>
            <person name="Land M."/>
            <person name="Hauser L."/>
            <person name="Kyrpides N."/>
            <person name="Ivanova N."/>
            <person name="Pagani I."/>
            <person name="Stein L."/>
            <person name="Woyke T."/>
        </authorList>
    </citation>
    <scope>NUCLEOTIDE SEQUENCE [LARGE SCALE GENOMIC DNA]</scope>
    <source>
        <strain evidence="8">MC09</strain>
    </source>
</reference>
<keyword evidence="8" id="KW-1185">Reference proteome</keyword>
<feature type="binding site" evidence="5">
    <location>
        <position position="218"/>
    </location>
    <ligand>
        <name>Mo-molybdopterin</name>
        <dbReference type="ChEBI" id="CHEBI:71302"/>
    </ligand>
</feature>
<keyword evidence="2 5" id="KW-0479">Metal-binding</keyword>
<dbReference type="GO" id="GO:0042597">
    <property type="term" value="C:periplasmic space"/>
    <property type="evidence" value="ECO:0007669"/>
    <property type="project" value="UniProtKB-SubCell"/>
</dbReference>
<comment type="catalytic activity">
    <reaction evidence="5">
        <text>L-methionyl-[protein] + a quinone + H2O = L-methionyl-(R)-S-oxide-[protein] + a quinol</text>
        <dbReference type="Rhea" id="RHEA:51296"/>
        <dbReference type="Rhea" id="RHEA-COMP:12313"/>
        <dbReference type="Rhea" id="RHEA-COMP:12314"/>
        <dbReference type="ChEBI" id="CHEBI:15377"/>
        <dbReference type="ChEBI" id="CHEBI:16044"/>
        <dbReference type="ChEBI" id="CHEBI:24646"/>
        <dbReference type="ChEBI" id="CHEBI:45764"/>
        <dbReference type="ChEBI" id="CHEBI:132124"/>
    </reaction>
</comment>
<comment type="cofactor">
    <cofactor evidence="5">
        <name>Mo-molybdopterin</name>
        <dbReference type="ChEBI" id="CHEBI:71302"/>
    </cofactor>
    <text evidence="5">Binds 1 Mo-molybdopterin (Mo-MPT) cofactor per subunit.</text>
</comment>
<accession>F9ZYT1</accession>
<feature type="binding site" evidence="5">
    <location>
        <position position="72"/>
    </location>
    <ligand>
        <name>Mo-molybdopterin</name>
        <dbReference type="ChEBI" id="CHEBI:71302"/>
    </ligand>
</feature>
<feature type="binding site" evidence="5">
    <location>
        <position position="130"/>
    </location>
    <ligand>
        <name>Mo-molybdopterin</name>
        <dbReference type="ChEBI" id="CHEBI:71302"/>
    </ligand>
    <ligandPart>
        <name>Mo</name>
        <dbReference type="ChEBI" id="CHEBI:28685"/>
    </ligandPart>
</feature>
<keyword evidence="3 5" id="KW-0732">Signal</keyword>
<dbReference type="Pfam" id="PF00174">
    <property type="entry name" value="Oxidored_molyb"/>
    <property type="match status" value="1"/>
</dbReference>
<protein>
    <recommendedName>
        <fullName evidence="5">Protein-methionine-sulfoxide reductase catalytic subunit MsrP</fullName>
        <ecNumber evidence="5">1.8.5.-</ecNumber>
    </recommendedName>
</protein>
<dbReference type="AlphaFoldDB" id="F9ZYT1"/>
<evidence type="ECO:0000256" key="2">
    <source>
        <dbReference type="ARBA" id="ARBA00022723"/>
    </source>
</evidence>
<dbReference type="OrthoDB" id="9795587at2"/>
<feature type="binding site" evidence="5">
    <location>
        <begin position="75"/>
        <end position="76"/>
    </location>
    <ligand>
        <name>Mo-molybdopterin</name>
        <dbReference type="ChEBI" id="CHEBI:71302"/>
    </ligand>
</feature>
<evidence type="ECO:0000256" key="3">
    <source>
        <dbReference type="ARBA" id="ARBA00022729"/>
    </source>
</evidence>
<dbReference type="HOGENOM" id="CLU_045520_0_0_6"/>